<accession>A0A6I4VUD9</accession>
<evidence type="ECO:0000313" key="2">
    <source>
        <dbReference type="EMBL" id="MXQ55429.1"/>
    </source>
</evidence>
<comment type="caution">
    <text evidence="2">The sequence shown here is derived from an EMBL/GenBank/DDBJ whole genome shotgun (WGS) entry which is preliminary data.</text>
</comment>
<reference evidence="2 3" key="1">
    <citation type="submission" date="2019-12" db="EMBL/GenBank/DDBJ databases">
        <title>Whole-genome analyses of novel actinobacteria.</title>
        <authorList>
            <person name="Sahin N."/>
            <person name="Saygin H."/>
        </authorList>
    </citation>
    <scope>NUCLEOTIDE SEQUENCE [LARGE SCALE GENOMIC DNA]</scope>
    <source>
        <strain evidence="2 3">KC615</strain>
    </source>
</reference>
<dbReference type="AlphaFoldDB" id="A0A6I4VUD9"/>
<sequence>MNTSVEPNSVKMKAYKLSGAWQMYISPKLPKSRRPVINKNSAPNHRGESSGAEGTPVIIRHCYDLVRKENEITFTLHKGGMVQVGDTTQYCAGGGDTYVTIRATNEKFD</sequence>
<dbReference type="EMBL" id="WUUL01000014">
    <property type="protein sequence ID" value="MXQ55429.1"/>
    <property type="molecule type" value="Genomic_DNA"/>
</dbReference>
<keyword evidence="3" id="KW-1185">Reference proteome</keyword>
<evidence type="ECO:0000256" key="1">
    <source>
        <dbReference type="SAM" id="MobiDB-lite"/>
    </source>
</evidence>
<gene>
    <name evidence="2" type="ORF">GSM42_17240</name>
</gene>
<name>A0A6I4VUD9_9BACL</name>
<protein>
    <submittedName>
        <fullName evidence="2">Uncharacterized protein</fullName>
    </submittedName>
</protein>
<dbReference type="RefSeq" id="WP_160802774.1">
    <property type="nucleotide sequence ID" value="NZ_WUUL01000014.1"/>
</dbReference>
<evidence type="ECO:0000313" key="3">
    <source>
        <dbReference type="Proteomes" id="UP000430692"/>
    </source>
</evidence>
<proteinExistence type="predicted"/>
<organism evidence="2 3">
    <name type="scientific">Shimazuella alba</name>
    <dbReference type="NCBI Taxonomy" id="2690964"/>
    <lineage>
        <taxon>Bacteria</taxon>
        <taxon>Bacillati</taxon>
        <taxon>Bacillota</taxon>
        <taxon>Bacilli</taxon>
        <taxon>Bacillales</taxon>
        <taxon>Thermoactinomycetaceae</taxon>
        <taxon>Shimazuella</taxon>
    </lineage>
</organism>
<dbReference type="Proteomes" id="UP000430692">
    <property type="component" value="Unassembled WGS sequence"/>
</dbReference>
<feature type="region of interest" description="Disordered" evidence="1">
    <location>
        <begin position="32"/>
        <end position="53"/>
    </location>
</feature>